<dbReference type="GO" id="GO:0010468">
    <property type="term" value="P:regulation of gene expression"/>
    <property type="evidence" value="ECO:0007669"/>
    <property type="project" value="TreeGrafter"/>
</dbReference>
<proteinExistence type="predicted"/>
<dbReference type="InterPro" id="IPR050331">
    <property type="entry name" value="Zinc_finger"/>
</dbReference>
<protein>
    <submittedName>
        <fullName evidence="11">Zinc finger protein 358-like</fullName>
    </submittedName>
</protein>
<evidence type="ECO:0000256" key="8">
    <source>
        <dbReference type="SAM" id="Coils"/>
    </source>
</evidence>
<evidence type="ECO:0000256" key="7">
    <source>
        <dbReference type="PROSITE-ProRule" id="PRU00042"/>
    </source>
</evidence>
<keyword evidence="3" id="KW-0677">Repeat</keyword>
<dbReference type="GO" id="GO:0005634">
    <property type="term" value="C:nucleus"/>
    <property type="evidence" value="ECO:0007669"/>
    <property type="project" value="UniProtKB-SubCell"/>
</dbReference>
<keyword evidence="5" id="KW-0862">Zinc</keyword>
<feature type="region of interest" description="Disordered" evidence="9">
    <location>
        <begin position="353"/>
        <end position="375"/>
    </location>
</feature>
<keyword evidence="12" id="KW-1185">Reference proteome</keyword>
<dbReference type="STRING" id="8078.ENSFHEP00000022814"/>
<dbReference type="OrthoDB" id="427030at2759"/>
<feature type="domain" description="C2H2-type" evidence="10">
    <location>
        <begin position="412"/>
        <end position="439"/>
    </location>
</feature>
<evidence type="ECO:0000259" key="10">
    <source>
        <dbReference type="PROSITE" id="PS50157"/>
    </source>
</evidence>
<dbReference type="GeneID" id="105931199"/>
<comment type="subcellular location">
    <subcellularLocation>
        <location evidence="1">Nucleus</location>
    </subcellularLocation>
</comment>
<evidence type="ECO:0000256" key="1">
    <source>
        <dbReference type="ARBA" id="ARBA00004123"/>
    </source>
</evidence>
<dbReference type="SUPFAM" id="SSF57667">
    <property type="entry name" value="beta-beta-alpha zinc fingers"/>
    <property type="match status" value="2"/>
</dbReference>
<evidence type="ECO:0000256" key="9">
    <source>
        <dbReference type="SAM" id="MobiDB-lite"/>
    </source>
</evidence>
<evidence type="ECO:0000256" key="4">
    <source>
        <dbReference type="ARBA" id="ARBA00022771"/>
    </source>
</evidence>
<dbReference type="AlphaFoldDB" id="A0A3Q2Q8X9"/>
<keyword evidence="6" id="KW-0539">Nucleus</keyword>
<dbReference type="GeneTree" id="ENSGT01150000286958"/>
<sequence length="494" mass="53675">MMEDCLGFQAQIASVIEILANSAVVEICKLVDAGYASLRSQMDLELEKSQKENDVLRQRLKEMDVKMRNCERRLRRSRQREEMYAVHLKPPEVSSNHQPLVTPLPEASEDVPYHHISQQEETKLQAEKQEKKERESCSLDVKVEVNISTDYGGLSSAQHPSEETPPADLISDAGASTVMSSSQSSPSPSAATIDLTFRPPAKRKSIKPLCNSFPTGGVGVHSPGSVCREFTECLAGSDLKPNVQTVDTTDDNLHPSNLAAAVKSEDPSSDLNLDLDLTWMQERVSHLGAAYAVAQLGLGNTSTGHASSFPSQGEGDAVDAPLTITAGTHEVAAFTSSFDMAAVAAAVIAAPRPAPPSHCTGPAGRTPSHPRPPGNASAFPKELLVCPVCRLVFPSAAALEQHQQVHTGERPYTCPHCGKGFAQPNNLRVHLLVHTGERRYRCTLCGKSFISSSHLKRHRTVHTQEKPYSCSRCGQSFSQMCSVRRHRQQSQCGM</sequence>
<organism evidence="11 12">
    <name type="scientific">Fundulus heteroclitus</name>
    <name type="common">Killifish</name>
    <name type="synonym">Mummichog</name>
    <dbReference type="NCBI Taxonomy" id="8078"/>
    <lineage>
        <taxon>Eukaryota</taxon>
        <taxon>Metazoa</taxon>
        <taxon>Chordata</taxon>
        <taxon>Craniata</taxon>
        <taxon>Vertebrata</taxon>
        <taxon>Euteleostomi</taxon>
        <taxon>Actinopterygii</taxon>
        <taxon>Neopterygii</taxon>
        <taxon>Teleostei</taxon>
        <taxon>Neoteleostei</taxon>
        <taxon>Acanthomorphata</taxon>
        <taxon>Ovalentaria</taxon>
        <taxon>Atherinomorphae</taxon>
        <taxon>Cyprinodontiformes</taxon>
        <taxon>Fundulidae</taxon>
        <taxon>Fundulus</taxon>
    </lineage>
</organism>
<dbReference type="FunFam" id="3.30.160.60:FF:000295">
    <property type="entry name" value="zinc finger protein 19"/>
    <property type="match status" value="1"/>
</dbReference>
<dbReference type="Pfam" id="PF00096">
    <property type="entry name" value="zf-C2H2"/>
    <property type="match status" value="3"/>
</dbReference>
<dbReference type="InterPro" id="IPR013087">
    <property type="entry name" value="Znf_C2H2_type"/>
</dbReference>
<feature type="coiled-coil region" evidence="8">
    <location>
        <begin position="39"/>
        <end position="80"/>
    </location>
</feature>
<feature type="region of interest" description="Disordered" evidence="9">
    <location>
        <begin position="152"/>
        <end position="193"/>
    </location>
</feature>
<feature type="region of interest" description="Disordered" evidence="9">
    <location>
        <begin position="118"/>
        <end position="138"/>
    </location>
</feature>
<dbReference type="GO" id="GO:0008270">
    <property type="term" value="F:zinc ion binding"/>
    <property type="evidence" value="ECO:0007669"/>
    <property type="project" value="UniProtKB-KW"/>
</dbReference>
<evidence type="ECO:0000256" key="3">
    <source>
        <dbReference type="ARBA" id="ARBA00022737"/>
    </source>
</evidence>
<dbReference type="PANTHER" id="PTHR16515:SF66">
    <property type="entry name" value="C2H2-TYPE DOMAIN-CONTAINING PROTEIN"/>
    <property type="match status" value="1"/>
</dbReference>
<dbReference type="SMART" id="SM00355">
    <property type="entry name" value="ZnF_C2H2"/>
    <property type="match status" value="4"/>
</dbReference>
<keyword evidence="8" id="KW-0175">Coiled coil</keyword>
<dbReference type="PANTHER" id="PTHR16515">
    <property type="entry name" value="PR DOMAIN ZINC FINGER PROTEIN"/>
    <property type="match status" value="1"/>
</dbReference>
<keyword evidence="2" id="KW-0479">Metal-binding</keyword>
<dbReference type="PROSITE" id="PS00028">
    <property type="entry name" value="ZINC_FINGER_C2H2_1"/>
    <property type="match status" value="3"/>
</dbReference>
<dbReference type="Gene3D" id="3.30.160.60">
    <property type="entry name" value="Classic Zinc Finger"/>
    <property type="match status" value="4"/>
</dbReference>
<feature type="domain" description="C2H2-type" evidence="10">
    <location>
        <begin position="440"/>
        <end position="467"/>
    </location>
</feature>
<name>A0A3Q2Q8X9_FUNHE</name>
<dbReference type="PROSITE" id="PS50157">
    <property type="entry name" value="ZINC_FINGER_C2H2_2"/>
    <property type="match status" value="4"/>
</dbReference>
<evidence type="ECO:0000256" key="5">
    <source>
        <dbReference type="ARBA" id="ARBA00022833"/>
    </source>
</evidence>
<accession>A0A3Q2Q8X9</accession>
<dbReference type="InterPro" id="IPR036236">
    <property type="entry name" value="Znf_C2H2_sf"/>
</dbReference>
<evidence type="ECO:0000256" key="2">
    <source>
        <dbReference type="ARBA" id="ARBA00022723"/>
    </source>
</evidence>
<evidence type="ECO:0000313" key="11">
    <source>
        <dbReference type="Ensembl" id="ENSFHEP00000022814.1"/>
    </source>
</evidence>
<feature type="domain" description="C2H2-type" evidence="10">
    <location>
        <begin position="468"/>
        <end position="494"/>
    </location>
</feature>
<reference evidence="11" key="2">
    <citation type="submission" date="2025-09" db="UniProtKB">
        <authorList>
            <consortium name="Ensembl"/>
        </authorList>
    </citation>
    <scope>IDENTIFICATION</scope>
</reference>
<evidence type="ECO:0000256" key="6">
    <source>
        <dbReference type="ARBA" id="ARBA00023242"/>
    </source>
</evidence>
<dbReference type="FunFam" id="3.30.160.60:FF:000100">
    <property type="entry name" value="Zinc finger 45-like"/>
    <property type="match status" value="1"/>
</dbReference>
<dbReference type="Proteomes" id="UP000265000">
    <property type="component" value="Unplaced"/>
</dbReference>
<keyword evidence="4 7" id="KW-0863">Zinc-finger</keyword>
<evidence type="ECO:0000313" key="12">
    <source>
        <dbReference type="Proteomes" id="UP000265000"/>
    </source>
</evidence>
<feature type="compositionally biased region" description="Low complexity" evidence="9">
    <location>
        <begin position="180"/>
        <end position="189"/>
    </location>
</feature>
<dbReference type="FunFam" id="3.30.160.60:FF:002343">
    <property type="entry name" value="Zinc finger protein 33A"/>
    <property type="match status" value="1"/>
</dbReference>
<dbReference type="Ensembl" id="ENSFHET00000011921.1">
    <property type="protein sequence ID" value="ENSFHEP00000022814.1"/>
    <property type="gene ID" value="ENSFHEG00000003423.1"/>
</dbReference>
<reference evidence="11" key="1">
    <citation type="submission" date="2025-08" db="UniProtKB">
        <authorList>
            <consortium name="Ensembl"/>
        </authorList>
    </citation>
    <scope>IDENTIFICATION</scope>
</reference>
<feature type="domain" description="C2H2-type" evidence="10">
    <location>
        <begin position="384"/>
        <end position="411"/>
    </location>
</feature>